<dbReference type="Gene3D" id="3.20.20.80">
    <property type="entry name" value="Glycosidases"/>
    <property type="match status" value="1"/>
</dbReference>
<gene>
    <name evidence="14" type="ORF">TTHERM_00137980</name>
</gene>
<name>I7MFA0_TETTS</name>
<dbReference type="AlphaFoldDB" id="I7MFA0"/>
<dbReference type="InterPro" id="IPR013783">
    <property type="entry name" value="Ig-like_fold"/>
</dbReference>
<dbReference type="RefSeq" id="XP_001019780.2">
    <property type="nucleotide sequence ID" value="XM_001019780.3"/>
</dbReference>
<dbReference type="InterPro" id="IPR006102">
    <property type="entry name" value="Ig-like_GH2"/>
</dbReference>
<evidence type="ECO:0000256" key="10">
    <source>
        <dbReference type="SAM" id="SignalP"/>
    </source>
</evidence>
<evidence type="ECO:0000256" key="2">
    <source>
        <dbReference type="ARBA" id="ARBA00004740"/>
    </source>
</evidence>
<accession>I7MFA0</accession>
<dbReference type="Pfam" id="PF17786">
    <property type="entry name" value="Mannosidase_ig"/>
    <property type="match status" value="1"/>
</dbReference>
<dbReference type="InterPro" id="IPR054593">
    <property type="entry name" value="Beta-mannosidase-like_N2"/>
</dbReference>
<comment type="catalytic activity">
    <reaction evidence="1">
        <text>Hydrolysis of terminal, non-reducing beta-D-mannose residues in beta-D-mannosides.</text>
        <dbReference type="EC" id="3.2.1.25"/>
    </reaction>
</comment>
<sequence length="920" mass="108205">MNLPKLQGILLVLLLCGSLSAAHIINLNTTQWYFKEYTNQVTLYSSFMKANIPSTVHLDLLDNKIVPDPYFRDNLLQFYSLEEKDWVYKTNFDGKSILQEYIKNNFTEIQLIFEGLDTHADVYLNGNLILKANNMFRRWVIHDLQEKVQKGDNSLEIIFWSAVNHDLEKEKQNEIHLPYNYTYSRKAAYQYGWDWGPRLVTCGIWKDAYFRFVNKAEILSTHIRTLKLDNVDISTGKADAILKVDVEISAQVQSEFESVLSIYRDNHLVHEDQYPIRGGNQTISTYLSMQNANLWWCQGMGKPHLYHYTVILREKSEHKSELQQQEEEYSTLHHNHHHHKHSKGQILSQQTLRTGIRQIKVDQRHDKHGNGTSFAFYLNGYYLFAKGGNYIPPDMFMPRALKNPQVYHKTIQDAVKANHNMIRLWGGGQFEYDIFYDLCDENGLLIWHDLMFACAMYPADKDILFNIEQEMIENVKRLRNHPSIGVWNGNNEVKIGWDLWGWQDNMTEVQKEIVWGWYLDIFNVTLRNVLDQEDPDVYYWPTSPSSEVNFVYQVNTGDIHFWNVWASGAPIEEYDDFVGRFNSEYGMQGILAYESIKKFTIEEDRTQVNTTVMEIHERHVKGYPLISQYLQQYFLEPTDYKDYIYVSQVNQAYAIQTAILALRRNKPYNSGSLYWQINDVWPVVSWASVDFYGNWKALHFRQQHLYQNVIVAVEKNGTNYNQGISNSTSSQYLYNVRIVNDLHKKVKGQLTVNLINQFGSIISHLFEDEVTVRPNSNHIFLQVDLNRYQQQLNSTALYLNFQYKDQTWEYVHYFVIPQKFEFSEVQSVDIKSIGKDGIQVQADTLVRDFYVYCSDDTEIKHISKNYFDLVPFQKYHLKFPHNGGCKQYSYKTLNNIMLQKETNSTTSHIQPLNNFQKSEQ</sequence>
<dbReference type="FunFam" id="3.20.20.80:FF:000050">
    <property type="entry name" value="Beta-mannosidase B"/>
    <property type="match status" value="1"/>
</dbReference>
<dbReference type="InterPro" id="IPR050887">
    <property type="entry name" value="Beta-mannosidase_GH2"/>
</dbReference>
<feature type="domain" description="Beta-mannosidase-like galactose-binding" evidence="13">
    <location>
        <begin position="32"/>
        <end position="206"/>
    </location>
</feature>
<evidence type="ECO:0000256" key="3">
    <source>
        <dbReference type="ARBA" id="ARBA00012754"/>
    </source>
</evidence>
<proteinExistence type="inferred from homology"/>
<dbReference type="SUPFAM" id="SSF49303">
    <property type="entry name" value="beta-Galactosidase/glucuronidase domain"/>
    <property type="match status" value="2"/>
</dbReference>
<organism evidence="14 15">
    <name type="scientific">Tetrahymena thermophila (strain SB210)</name>
    <dbReference type="NCBI Taxonomy" id="312017"/>
    <lineage>
        <taxon>Eukaryota</taxon>
        <taxon>Sar</taxon>
        <taxon>Alveolata</taxon>
        <taxon>Ciliophora</taxon>
        <taxon>Intramacronucleata</taxon>
        <taxon>Oligohymenophorea</taxon>
        <taxon>Hymenostomatida</taxon>
        <taxon>Tetrahymenina</taxon>
        <taxon>Tetrahymenidae</taxon>
        <taxon>Tetrahymena</taxon>
    </lineage>
</organism>
<dbReference type="EC" id="3.2.1.25" evidence="3"/>
<dbReference type="PANTHER" id="PTHR43730">
    <property type="entry name" value="BETA-MANNOSIDASE"/>
    <property type="match status" value="1"/>
</dbReference>
<feature type="region of interest" description="Disordered" evidence="9">
    <location>
        <begin position="319"/>
        <end position="347"/>
    </location>
</feature>
<dbReference type="EMBL" id="GG662639">
    <property type="protein sequence ID" value="EAR99535.2"/>
    <property type="molecule type" value="Genomic_DNA"/>
</dbReference>
<keyword evidence="15" id="KW-1185">Reference proteome</keyword>
<reference evidence="15" key="1">
    <citation type="journal article" date="2006" name="PLoS Biol.">
        <title>Macronuclear genome sequence of the ciliate Tetrahymena thermophila, a model eukaryote.</title>
        <authorList>
            <person name="Eisen J.A."/>
            <person name="Coyne R.S."/>
            <person name="Wu M."/>
            <person name="Wu D."/>
            <person name="Thiagarajan M."/>
            <person name="Wortman J.R."/>
            <person name="Badger J.H."/>
            <person name="Ren Q."/>
            <person name="Amedeo P."/>
            <person name="Jones K.M."/>
            <person name="Tallon L.J."/>
            <person name="Delcher A.L."/>
            <person name="Salzberg S.L."/>
            <person name="Silva J.C."/>
            <person name="Haas B.J."/>
            <person name="Majoros W.H."/>
            <person name="Farzad M."/>
            <person name="Carlton J.M."/>
            <person name="Smith R.K. Jr."/>
            <person name="Garg J."/>
            <person name="Pearlman R.E."/>
            <person name="Karrer K.M."/>
            <person name="Sun L."/>
            <person name="Manning G."/>
            <person name="Elde N.C."/>
            <person name="Turkewitz A.P."/>
            <person name="Asai D.J."/>
            <person name="Wilkes D.E."/>
            <person name="Wang Y."/>
            <person name="Cai H."/>
            <person name="Collins K."/>
            <person name="Stewart B.A."/>
            <person name="Lee S.R."/>
            <person name="Wilamowska K."/>
            <person name="Weinberg Z."/>
            <person name="Ruzzo W.L."/>
            <person name="Wloga D."/>
            <person name="Gaertig J."/>
            <person name="Frankel J."/>
            <person name="Tsao C.-C."/>
            <person name="Gorovsky M.A."/>
            <person name="Keeling P.J."/>
            <person name="Waller R.F."/>
            <person name="Patron N.J."/>
            <person name="Cherry J.M."/>
            <person name="Stover N.A."/>
            <person name="Krieger C.J."/>
            <person name="del Toro C."/>
            <person name="Ryder H.F."/>
            <person name="Williamson S.C."/>
            <person name="Barbeau R.A."/>
            <person name="Hamilton E.P."/>
            <person name="Orias E."/>
        </authorList>
    </citation>
    <scope>NUCLEOTIDE SEQUENCE [LARGE SCALE GENOMIC DNA]</scope>
    <source>
        <strain evidence="15">SB210</strain>
    </source>
</reference>
<evidence type="ECO:0000256" key="8">
    <source>
        <dbReference type="ARBA" id="ARBA00041614"/>
    </source>
</evidence>
<dbReference type="InterPro" id="IPR017853">
    <property type="entry name" value="GH"/>
</dbReference>
<evidence type="ECO:0000313" key="15">
    <source>
        <dbReference type="Proteomes" id="UP000009168"/>
    </source>
</evidence>
<evidence type="ECO:0000313" key="14">
    <source>
        <dbReference type="EMBL" id="EAR99535.2"/>
    </source>
</evidence>
<dbReference type="Gene3D" id="2.60.120.260">
    <property type="entry name" value="Galactose-binding domain-like"/>
    <property type="match status" value="1"/>
</dbReference>
<dbReference type="InterPro" id="IPR036156">
    <property type="entry name" value="Beta-gal/glucu_dom_sf"/>
</dbReference>
<dbReference type="Gene3D" id="2.60.40.10">
    <property type="entry name" value="Immunoglobulins"/>
    <property type="match status" value="2"/>
</dbReference>
<protein>
    <recommendedName>
        <fullName evidence="7">Beta-mannosidase B</fullName>
        <ecNumber evidence="3">3.2.1.25</ecNumber>
    </recommendedName>
    <alternativeName>
        <fullName evidence="8">Mannanase B</fullName>
    </alternativeName>
</protein>
<feature type="chain" id="PRO_5003712421" description="Beta-mannosidase B" evidence="10">
    <location>
        <begin position="22"/>
        <end position="920"/>
    </location>
</feature>
<dbReference type="GO" id="GO:0004567">
    <property type="term" value="F:beta-mannosidase activity"/>
    <property type="evidence" value="ECO:0007669"/>
    <property type="project" value="UniProtKB-EC"/>
</dbReference>
<dbReference type="SUPFAM" id="SSF49785">
    <property type="entry name" value="Galactose-binding domain-like"/>
    <property type="match status" value="1"/>
</dbReference>
<evidence type="ECO:0000256" key="5">
    <source>
        <dbReference type="ARBA" id="ARBA00023295"/>
    </source>
</evidence>
<feature type="signal peptide" evidence="10">
    <location>
        <begin position="1"/>
        <end position="21"/>
    </location>
</feature>
<evidence type="ECO:0000256" key="9">
    <source>
        <dbReference type="SAM" id="MobiDB-lite"/>
    </source>
</evidence>
<evidence type="ECO:0000256" key="7">
    <source>
        <dbReference type="ARBA" id="ARBA00041069"/>
    </source>
</evidence>
<comment type="similarity">
    <text evidence="6">Belongs to the glycosyl hydrolase 2 family. Beta-mannosidase B subfamily.</text>
</comment>
<dbReference type="STRING" id="312017.I7MFA0"/>
<feature type="domain" description="Glycoside hydrolase family 2 immunoglobulin-like beta-sandwich" evidence="11">
    <location>
        <begin position="221"/>
        <end position="318"/>
    </location>
</feature>
<dbReference type="InParanoid" id="I7MFA0"/>
<keyword evidence="5" id="KW-0326">Glycosidase</keyword>
<dbReference type="Proteomes" id="UP000009168">
    <property type="component" value="Unassembled WGS sequence"/>
</dbReference>
<dbReference type="InterPro" id="IPR041447">
    <property type="entry name" value="Mannosidase_ig"/>
</dbReference>
<evidence type="ECO:0000256" key="4">
    <source>
        <dbReference type="ARBA" id="ARBA00022801"/>
    </source>
</evidence>
<keyword evidence="10" id="KW-0732">Signal</keyword>
<dbReference type="InterPro" id="IPR008979">
    <property type="entry name" value="Galactose-bd-like_sf"/>
</dbReference>
<dbReference type="Pfam" id="PF00703">
    <property type="entry name" value="Glyco_hydro_2"/>
    <property type="match status" value="1"/>
</dbReference>
<evidence type="ECO:0000259" key="13">
    <source>
        <dbReference type="Pfam" id="PF22666"/>
    </source>
</evidence>
<feature type="domain" description="Mannosidase Ig/CBM-like" evidence="12">
    <location>
        <begin position="734"/>
        <end position="815"/>
    </location>
</feature>
<comment type="pathway">
    <text evidence="2">Glycan metabolism; N-glycan degradation.</text>
</comment>
<feature type="compositionally biased region" description="Basic residues" evidence="9">
    <location>
        <begin position="333"/>
        <end position="343"/>
    </location>
</feature>
<dbReference type="GeneID" id="7839970"/>
<dbReference type="SUPFAM" id="SSF51445">
    <property type="entry name" value="(Trans)glycosidases"/>
    <property type="match status" value="1"/>
</dbReference>
<dbReference type="KEGG" id="tet:TTHERM_00137980"/>
<dbReference type="eggNOG" id="KOG2230">
    <property type="taxonomic scope" value="Eukaryota"/>
</dbReference>
<evidence type="ECO:0000256" key="1">
    <source>
        <dbReference type="ARBA" id="ARBA00000829"/>
    </source>
</evidence>
<dbReference type="OrthoDB" id="2866996at2759"/>
<evidence type="ECO:0000256" key="6">
    <source>
        <dbReference type="ARBA" id="ARBA00038429"/>
    </source>
</evidence>
<dbReference type="GO" id="GO:0005975">
    <property type="term" value="P:carbohydrate metabolic process"/>
    <property type="evidence" value="ECO:0007669"/>
    <property type="project" value="InterPro"/>
</dbReference>
<evidence type="ECO:0000259" key="11">
    <source>
        <dbReference type="Pfam" id="PF00703"/>
    </source>
</evidence>
<keyword evidence="4 14" id="KW-0378">Hydrolase</keyword>
<dbReference type="Pfam" id="PF22666">
    <property type="entry name" value="Glyco_hydro_2_N2"/>
    <property type="match status" value="1"/>
</dbReference>
<dbReference type="PANTHER" id="PTHR43730:SF1">
    <property type="entry name" value="BETA-MANNOSIDASE"/>
    <property type="match status" value="1"/>
</dbReference>
<dbReference type="GO" id="GO:0006516">
    <property type="term" value="P:glycoprotein catabolic process"/>
    <property type="evidence" value="ECO:0007669"/>
    <property type="project" value="TreeGrafter"/>
</dbReference>
<evidence type="ECO:0000259" key="12">
    <source>
        <dbReference type="Pfam" id="PF17786"/>
    </source>
</evidence>